<evidence type="ECO:0000259" key="1">
    <source>
        <dbReference type="PROSITE" id="PS50994"/>
    </source>
</evidence>
<dbReference type="Proteomes" id="UP000294395">
    <property type="component" value="Chromosome"/>
</dbReference>
<gene>
    <name evidence="2" type="ORF">AHTJR_05925</name>
</gene>
<dbReference type="Gene3D" id="1.10.10.10">
    <property type="entry name" value="Winged helix-like DNA-binding domain superfamily/Winged helix DNA-binding domain"/>
    <property type="match status" value="1"/>
</dbReference>
<sequence length="412" mass="48467">MCLVYQVKTSCFFSTHQRDYSFAFKMLIVHEVEKGQITYKQAQAKYGIQGRSTVLTWLRKYGQQDWTSKAMPSTSKRQLTPQQRIRQLEKQLAAEKLKTEFIQDVIYHIDKECGSDLGKKVYRARFKDWQAQRRLNVSRYCEWIGITRQAYYQSEKRAQIKAQETQQVLELVMEYRYLMPSIGTRKLYWLIKPKLLEQGLKFGRDQLFKVLKENDLLIRPKRRYTKTTDSKHWMKKHPNLLKDYSPIRANEVFVSDITYVESAEGVHYLSLVTDAYTRQIKGYKLSSDMRAENVVQALHMAMKSIKDRATTLIHHSDRGSQYCSELYQSALQHYGISPSMTDGGDCYQNALAERINGILKQEFLTTRCKTMKELDHLISESIVIYNYYRPHLSLNMITPNQMYEKAKTELIA</sequence>
<dbReference type="InterPro" id="IPR009057">
    <property type="entry name" value="Homeodomain-like_sf"/>
</dbReference>
<dbReference type="SUPFAM" id="SSF46689">
    <property type="entry name" value="Homeodomain-like"/>
    <property type="match status" value="1"/>
</dbReference>
<dbReference type="InterPro" id="IPR036388">
    <property type="entry name" value="WH-like_DNA-bd_sf"/>
</dbReference>
<feature type="domain" description="Integrase catalytic" evidence="1">
    <location>
        <begin position="242"/>
        <end position="407"/>
    </location>
</feature>
<dbReference type="Gene3D" id="3.30.420.10">
    <property type="entry name" value="Ribonuclease H-like superfamily/Ribonuclease H"/>
    <property type="match status" value="1"/>
</dbReference>
<dbReference type="NCBIfam" id="NF033516">
    <property type="entry name" value="transpos_IS3"/>
    <property type="match status" value="1"/>
</dbReference>
<protein>
    <submittedName>
        <fullName evidence="2">IS3 family transposase</fullName>
    </submittedName>
</protein>
<dbReference type="InterPro" id="IPR001584">
    <property type="entry name" value="Integrase_cat-core"/>
</dbReference>
<dbReference type="PROSITE" id="PS50994">
    <property type="entry name" value="INTEGRASE"/>
    <property type="match status" value="1"/>
</dbReference>
<dbReference type="Pfam" id="PF00665">
    <property type="entry name" value="rve"/>
    <property type="match status" value="1"/>
</dbReference>
<evidence type="ECO:0000313" key="3">
    <source>
        <dbReference type="Proteomes" id="UP000294395"/>
    </source>
</evidence>
<dbReference type="EMBL" id="CP038009">
    <property type="protein sequence ID" value="QBQ15828.1"/>
    <property type="molecule type" value="Genomic_DNA"/>
</dbReference>
<dbReference type="InterPro" id="IPR012337">
    <property type="entry name" value="RNaseH-like_sf"/>
</dbReference>
<proteinExistence type="predicted"/>
<dbReference type="GO" id="GO:0003676">
    <property type="term" value="F:nucleic acid binding"/>
    <property type="evidence" value="ECO:0007669"/>
    <property type="project" value="InterPro"/>
</dbReference>
<dbReference type="AlphaFoldDB" id="A0A4P7B4F1"/>
<dbReference type="RefSeq" id="WP_134251888.1">
    <property type="nucleotide sequence ID" value="NZ_CP038009.1"/>
</dbReference>
<evidence type="ECO:0000313" key="2">
    <source>
        <dbReference type="EMBL" id="QBQ15828.1"/>
    </source>
</evidence>
<dbReference type="GO" id="GO:0015074">
    <property type="term" value="P:DNA integration"/>
    <property type="evidence" value="ECO:0007669"/>
    <property type="project" value="InterPro"/>
</dbReference>
<name>A0A4P7B4F1_ACIHA</name>
<dbReference type="InterPro" id="IPR036397">
    <property type="entry name" value="RNaseH_sf"/>
</dbReference>
<dbReference type="PANTHER" id="PTHR46889">
    <property type="entry name" value="TRANSPOSASE INSF FOR INSERTION SEQUENCE IS3B-RELATED"/>
    <property type="match status" value="1"/>
</dbReference>
<reference evidence="2 3" key="1">
    <citation type="submission" date="2019-03" db="EMBL/GenBank/DDBJ databases">
        <title>Complete genome sequence of two outbreak-associated Acinetobacter haemolyticus strains.</title>
        <authorList>
            <person name="Bai L."/>
            <person name="Zhang S.-C."/>
            <person name="Deng Y."/>
            <person name="Song C.-C."/>
            <person name="Kang G.-B."/>
            <person name="Dong Y."/>
            <person name="Wang Y."/>
            <person name="Gao F."/>
            <person name="Huang H."/>
        </authorList>
    </citation>
    <scope>NUCLEOTIDE SEQUENCE [LARGE SCALE GENOMIC DNA]</scope>
    <source>
        <strain evidence="2 3">TJR01</strain>
    </source>
</reference>
<dbReference type="InterPro" id="IPR050900">
    <property type="entry name" value="Transposase_IS3/IS150/IS904"/>
</dbReference>
<dbReference type="InterPro" id="IPR048020">
    <property type="entry name" value="Transpos_IS3"/>
</dbReference>
<dbReference type="SUPFAM" id="SSF53098">
    <property type="entry name" value="Ribonuclease H-like"/>
    <property type="match status" value="1"/>
</dbReference>
<organism evidence="2 3">
    <name type="scientific">Acinetobacter haemolyticus</name>
    <dbReference type="NCBI Taxonomy" id="29430"/>
    <lineage>
        <taxon>Bacteria</taxon>
        <taxon>Pseudomonadati</taxon>
        <taxon>Pseudomonadota</taxon>
        <taxon>Gammaproteobacteria</taxon>
        <taxon>Moraxellales</taxon>
        <taxon>Moraxellaceae</taxon>
        <taxon>Acinetobacter</taxon>
    </lineage>
</organism>
<dbReference type="PANTHER" id="PTHR46889:SF5">
    <property type="entry name" value="INTEGRASE PROTEIN"/>
    <property type="match status" value="1"/>
</dbReference>
<accession>A0A4P7B4F1</accession>